<reference evidence="1" key="2">
    <citation type="journal article" date="2015" name="Genome Announc.">
        <title>Draft Genome Sequence of Filamentous Marine Cyanobacterium Lyngbya confervoides Strain BDU141951.</title>
        <authorList>
            <person name="Chandrababunaidu M.M."/>
            <person name="Sen D."/>
            <person name="Tripathy S."/>
        </authorList>
    </citation>
    <scope>NUCLEOTIDE SEQUENCE</scope>
    <source>
        <strain evidence="1">BDU141951</strain>
    </source>
</reference>
<name>A0A0C1Y9U1_9CYAN</name>
<gene>
    <name evidence="1" type="ORF">QQ91_024030</name>
</gene>
<protein>
    <submittedName>
        <fullName evidence="1">Peptidase</fullName>
    </submittedName>
</protein>
<dbReference type="EMBL" id="JTHE02000003">
    <property type="protein sequence ID" value="NEV70162.1"/>
    <property type="molecule type" value="Genomic_DNA"/>
</dbReference>
<reference evidence="1" key="1">
    <citation type="submission" date="2014-11" db="EMBL/GenBank/DDBJ databases">
        <authorList>
            <person name="Malar M.C."/>
            <person name="Sen D."/>
            <person name="Tripathy S."/>
        </authorList>
    </citation>
    <scope>NUCLEOTIDE SEQUENCE</scope>
    <source>
        <strain evidence="1">BDU141951</strain>
    </source>
</reference>
<reference evidence="1" key="3">
    <citation type="submission" date="2020-02" db="EMBL/GenBank/DDBJ databases">
        <authorList>
            <person name="Sarangi A.N."/>
            <person name="Ghosh S."/>
            <person name="Mukherjee M."/>
            <person name="Tripathy S."/>
        </authorList>
    </citation>
    <scope>NUCLEOTIDE SEQUENCE</scope>
    <source>
        <strain evidence="1">BDU141951</strain>
    </source>
</reference>
<comment type="caution">
    <text evidence="1">The sequence shown here is derived from an EMBL/GenBank/DDBJ whole genome shotgun (WGS) entry which is preliminary data.</text>
</comment>
<sequence length="1205" mass="134509">MDGTFWQQFWELVIGGLSLDPEVFGKVGDSLENRWVVAAVVLLAGLSQAIGQSIVLFANRIKPLRFVLSLVISALIYFVTFIVWVICIWLILHAFGRSSFTLDNVFRGLAVSYAPQLLGFLVAAPYFGMPISVLLSIWTLLAVLVGIESTTNLTSWQAMLAVGVGWLLLQLGQRTIGQPLARLEQWLTSLSAGHQVTMRPTNLEYLLEQQAVQNPPRFQTDVIDEVGNQAAPGQSPTSRRLYRYLAIAFVSFLIVGVITTSQRGFQLWFRALDDTVRLVIDLTVLGLLGVVVAILMTPLESLSWWAGWQGDRPLNPGIAVRHPDQTDEDVVRYVTYLDGINQGTYGYLPEVERFLEQLAEALPPNVLLVKGIIPYSVSNTQLTADNPFAWVWRWVDAFKSTVPVVPIGFVVNIRNIFAVMMSADARYGPIQNRGLAQVLYDSLIYHGYQPGSGTPISLIGFSGGGQMSMGCVRYLQQVTEAPIEVISIAGVISGNTGAMAVDKLYHLAGDLDPVEKLGVKLFPARWPIAPLSNWNKAKRRGRIVFISLGEIGHSGANGPMSIGRQLPDGRTPLQQTVDITTGILLKDWVRSGLQKSDFMRPSNYELYQAAAFNRVEYYPLHKVPDLARYRPLGDWMGRLILPSAEERQTPRKVGFEVSYAPAAHAHLIGQTVALRWHDDVDTQAYVQLVTMDVHFAEQVAVSSRQGTVHPDRLNHWAKVDPLESIAGAHPIDDITVVLPASVEVLEVADQSPTLRIKSDPVHTTGRFYGLVQIEAAVGNDRFRVRHYDKATQQFSGPEEIVYIPAVLPNRDDLYQSTNRDIEQSPLNETGWYIYGALNDQDEFVVQAIAPFHLFDLTPDIVLTDPKASLRYINNEYWQDARQRKGQVVNSLLLPQVPSTDARLMVDDLWREGDRALLMEVYGGIGGNKKEFAPGGIYFGHFSFGIATVVREPLTGLLRFDIEYRQIFTHSPEGVVAGSNHWTRFMGDRQYGRVGFRPVADVIIKFPPFTEDYDFDGVKFSPMTRLIRELDVMAARYRIGDGTGTTMVSPVNSCVQDSTQALITALNRLVAEFRLNPLMLKWLREHPDHEQTHRIRLLFDLLKSLESALQPLGFARADWRTGELTLGRFAGETPGKTVMKALASWRSLLPRLANDMIAMIFLQLGATVWITQAYQIGGDDPDIEPIAPTNFSAKVPKIKRVRKLKL</sequence>
<evidence type="ECO:0000313" key="1">
    <source>
        <dbReference type="EMBL" id="NEV70162.1"/>
    </source>
</evidence>
<accession>A0A0C1Y9U1</accession>
<dbReference type="AlphaFoldDB" id="A0A0C1Y9U1"/>
<organism evidence="1">
    <name type="scientific">Lyngbya confervoides BDU141951</name>
    <dbReference type="NCBI Taxonomy" id="1574623"/>
    <lineage>
        <taxon>Bacteria</taxon>
        <taxon>Bacillati</taxon>
        <taxon>Cyanobacteriota</taxon>
        <taxon>Cyanophyceae</taxon>
        <taxon>Oscillatoriophycideae</taxon>
        <taxon>Oscillatoriales</taxon>
        <taxon>Microcoleaceae</taxon>
        <taxon>Lyngbya</taxon>
    </lineage>
</organism>
<proteinExistence type="predicted"/>